<dbReference type="PROSITE" id="PS00109">
    <property type="entry name" value="PROTEIN_KINASE_TYR"/>
    <property type="match status" value="1"/>
</dbReference>
<feature type="binding site" evidence="1">
    <location>
        <position position="45"/>
    </location>
    <ligand>
        <name>ATP</name>
        <dbReference type="ChEBI" id="CHEBI:30616"/>
    </ligand>
</feature>
<dbReference type="RefSeq" id="WP_273614401.1">
    <property type="nucleotide sequence ID" value="NZ_CP117416.1"/>
</dbReference>
<dbReference type="SMART" id="SM00219">
    <property type="entry name" value="TyrKc"/>
    <property type="match status" value="1"/>
</dbReference>
<dbReference type="GO" id="GO:0005524">
    <property type="term" value="F:ATP binding"/>
    <property type="evidence" value="ECO:0007669"/>
    <property type="project" value="UniProtKB-UniRule"/>
</dbReference>
<dbReference type="Pfam" id="PF00069">
    <property type="entry name" value="Pkinase"/>
    <property type="match status" value="1"/>
</dbReference>
<dbReference type="KEGG" id="pka:PQ456_00795"/>
<keyword evidence="3" id="KW-0808">Transferase</keyword>
<dbReference type="PANTHER" id="PTHR48015:SF16">
    <property type="entry name" value="SERINE_THREONINE-PROTEIN KINASE SULU"/>
    <property type="match status" value="1"/>
</dbReference>
<dbReference type="SUPFAM" id="SSF56112">
    <property type="entry name" value="Protein kinase-like (PK-like)"/>
    <property type="match status" value="1"/>
</dbReference>
<dbReference type="GO" id="GO:0005737">
    <property type="term" value="C:cytoplasm"/>
    <property type="evidence" value="ECO:0007669"/>
    <property type="project" value="TreeGrafter"/>
</dbReference>
<name>A0AAX3M1H0_9BACL</name>
<dbReference type="GO" id="GO:0004674">
    <property type="term" value="F:protein serine/threonine kinase activity"/>
    <property type="evidence" value="ECO:0007669"/>
    <property type="project" value="TreeGrafter"/>
</dbReference>
<organism evidence="3 4">
    <name type="scientific">Paenibacillus kyungheensis</name>
    <dbReference type="NCBI Taxonomy" id="1452732"/>
    <lineage>
        <taxon>Bacteria</taxon>
        <taxon>Bacillati</taxon>
        <taxon>Bacillota</taxon>
        <taxon>Bacilli</taxon>
        <taxon>Bacillales</taxon>
        <taxon>Paenibacillaceae</taxon>
        <taxon>Paenibacillus</taxon>
    </lineage>
</organism>
<dbReference type="Proteomes" id="UP001220509">
    <property type="component" value="Chromosome"/>
</dbReference>
<dbReference type="AlphaFoldDB" id="A0AAX3M1H0"/>
<dbReference type="PROSITE" id="PS00107">
    <property type="entry name" value="PROTEIN_KINASE_ATP"/>
    <property type="match status" value="1"/>
</dbReference>
<keyword evidence="1" id="KW-0547">Nucleotide-binding</keyword>
<evidence type="ECO:0000313" key="4">
    <source>
        <dbReference type="Proteomes" id="UP001220509"/>
    </source>
</evidence>
<dbReference type="InterPro" id="IPR050285">
    <property type="entry name" value="STE20_Ser/Thr_kinase"/>
</dbReference>
<protein>
    <submittedName>
        <fullName evidence="3">Protein kinase family protein</fullName>
    </submittedName>
</protein>
<dbReference type="Gene3D" id="1.10.510.10">
    <property type="entry name" value="Transferase(Phosphotransferase) domain 1"/>
    <property type="match status" value="1"/>
</dbReference>
<dbReference type="EMBL" id="CP117416">
    <property type="protein sequence ID" value="WCT56094.1"/>
    <property type="molecule type" value="Genomic_DNA"/>
</dbReference>
<keyword evidence="3" id="KW-0418">Kinase</keyword>
<dbReference type="PANTHER" id="PTHR48015">
    <property type="entry name" value="SERINE/THREONINE-PROTEIN KINASE TAO"/>
    <property type="match status" value="1"/>
</dbReference>
<proteinExistence type="predicted"/>
<dbReference type="CDD" id="cd00180">
    <property type="entry name" value="PKc"/>
    <property type="match status" value="1"/>
</dbReference>
<dbReference type="InterPro" id="IPR000719">
    <property type="entry name" value="Prot_kinase_dom"/>
</dbReference>
<keyword evidence="4" id="KW-1185">Reference proteome</keyword>
<dbReference type="InterPro" id="IPR020635">
    <property type="entry name" value="Tyr_kinase_cat_dom"/>
</dbReference>
<feature type="domain" description="Protein kinase" evidence="2">
    <location>
        <begin position="16"/>
        <end position="271"/>
    </location>
</feature>
<evidence type="ECO:0000313" key="3">
    <source>
        <dbReference type="EMBL" id="WCT56094.1"/>
    </source>
</evidence>
<dbReference type="PROSITE" id="PS50011">
    <property type="entry name" value="PROTEIN_KINASE_DOM"/>
    <property type="match status" value="1"/>
</dbReference>
<keyword evidence="1" id="KW-0067">ATP-binding</keyword>
<reference evidence="3 4" key="1">
    <citation type="submission" date="2023-02" db="EMBL/GenBank/DDBJ databases">
        <title>Genome sequence of Paenibacillus kyungheensis KACC 18744.</title>
        <authorList>
            <person name="Kim S."/>
            <person name="Heo J."/>
            <person name="Kwon S.-W."/>
        </authorList>
    </citation>
    <scope>NUCLEOTIDE SEQUENCE [LARGE SCALE GENOMIC DNA]</scope>
    <source>
        <strain evidence="3 4">KACC 18744</strain>
    </source>
</reference>
<dbReference type="GO" id="GO:0004713">
    <property type="term" value="F:protein tyrosine kinase activity"/>
    <property type="evidence" value="ECO:0007669"/>
    <property type="project" value="InterPro"/>
</dbReference>
<evidence type="ECO:0000259" key="2">
    <source>
        <dbReference type="PROSITE" id="PS50011"/>
    </source>
</evidence>
<gene>
    <name evidence="3" type="ORF">PQ456_00795</name>
</gene>
<dbReference type="InterPro" id="IPR008266">
    <property type="entry name" value="Tyr_kinase_AS"/>
</dbReference>
<sequence length="373" mass="43891">MLVPGDNVNFDSTKKFKYLAPLGSGGTGDAHLFQDETTDMLFAFKKYSPKGTNNIDENYQRFIDEIKILFNISHNNIVRVFNYYLYTEAKTGYLQMEYVEGISILDFEPSFGKDWEDIFKEIIYTFEYLEQKKILHRDIRPSNIMIDKDERVKIIDFGFGKKLEIEENEGKSVRLNWPVTQLEGIYNHQSEIYFVGKLFQNVLRQKEIEKQFKFNYILDKMIKIDPSERYASFNDISQTISEGVISEISFSRQEKNAYRNFADALISHISYFNEQYELINDIDIILNKLGILIRNSSLETTIQDNSQLINCFVRANYNYNEKRDIDVVCVKDFYQLLARLDPYKQKIVIDNIQNRLIGINIFTINISDDDLPF</sequence>
<dbReference type="InterPro" id="IPR017441">
    <property type="entry name" value="Protein_kinase_ATP_BS"/>
</dbReference>
<evidence type="ECO:0000256" key="1">
    <source>
        <dbReference type="PROSITE-ProRule" id="PRU10141"/>
    </source>
</evidence>
<dbReference type="InterPro" id="IPR011009">
    <property type="entry name" value="Kinase-like_dom_sf"/>
</dbReference>
<accession>A0AAX3M1H0</accession>
<dbReference type="GO" id="GO:0035556">
    <property type="term" value="P:intracellular signal transduction"/>
    <property type="evidence" value="ECO:0007669"/>
    <property type="project" value="TreeGrafter"/>
</dbReference>